<feature type="region of interest" description="Disordered" evidence="2">
    <location>
        <begin position="1"/>
        <end position="93"/>
    </location>
</feature>
<evidence type="ECO:0000313" key="4">
    <source>
        <dbReference type="EMBL" id="SGY31400.1"/>
    </source>
</evidence>
<dbReference type="InterPro" id="IPR032675">
    <property type="entry name" value="LRR_dom_sf"/>
</dbReference>
<feature type="compositionally biased region" description="Polar residues" evidence="2">
    <location>
        <begin position="823"/>
        <end position="832"/>
    </location>
</feature>
<dbReference type="Gene3D" id="3.80.10.10">
    <property type="entry name" value="Ribonuclease Inhibitor"/>
    <property type="match status" value="1"/>
</dbReference>
<feature type="compositionally biased region" description="Basic and acidic residues" evidence="2">
    <location>
        <begin position="809"/>
        <end position="820"/>
    </location>
</feature>
<evidence type="ECO:0000313" key="5">
    <source>
        <dbReference type="Proteomes" id="UP000249464"/>
    </source>
</evidence>
<evidence type="ECO:0000256" key="1">
    <source>
        <dbReference type="SAM" id="Coils"/>
    </source>
</evidence>
<feature type="compositionally biased region" description="Low complexity" evidence="2">
    <location>
        <begin position="49"/>
        <end position="78"/>
    </location>
</feature>
<dbReference type="EMBL" id="FQNC01000041">
    <property type="protein sequence ID" value="SGY31400.1"/>
    <property type="molecule type" value="Genomic_DNA"/>
</dbReference>
<keyword evidence="5" id="KW-1185">Reference proteome</keyword>
<dbReference type="SUPFAM" id="SSF81383">
    <property type="entry name" value="F-box domain"/>
    <property type="match status" value="1"/>
</dbReference>
<dbReference type="Pfam" id="PF12937">
    <property type="entry name" value="F-box-like"/>
    <property type="match status" value="1"/>
</dbReference>
<dbReference type="InterPro" id="IPR001810">
    <property type="entry name" value="F-box_dom"/>
</dbReference>
<dbReference type="SUPFAM" id="SSF52047">
    <property type="entry name" value="RNI-like"/>
    <property type="match status" value="1"/>
</dbReference>
<dbReference type="STRING" id="796604.A0A2X0MSZ1"/>
<dbReference type="AlphaFoldDB" id="A0A2X0MSZ1"/>
<feature type="region of interest" description="Disordered" evidence="2">
    <location>
        <begin position="798"/>
        <end position="832"/>
    </location>
</feature>
<dbReference type="SMART" id="SM00256">
    <property type="entry name" value="FBOX"/>
    <property type="match status" value="1"/>
</dbReference>
<keyword evidence="1" id="KW-0175">Coiled coil</keyword>
<dbReference type="PROSITE" id="PS50181">
    <property type="entry name" value="FBOX"/>
    <property type="match status" value="1"/>
</dbReference>
<sequence length="867" mass="95032">MDSPAVQHATSAAPSVPLRAPRPPSHRLPPSPPSTDSSHKHTPEDSSATHTTSGPTSSCSSSSPSSSSSSDTAIVSPSMPYARKSSSPSASVGALSPLAPLPNEVFLLIVQQLTQVERTRLCLVSRSWATFLHNEPRLWPKLRIKLGDDDFGVAHFETWLRRASVSHTRHGGGLQQLTIVLSGQRTRSDCYPLDRNLSDLEYVQRLQTIVDMVRHACLMRVTLPDHKTRLCSSLRHLKFISEPSTSVTVMLAHTLVQFARDPLLGDLDLLDMYFGTPLLPASWKALWSWPNVNTVSLRCGREMEGGHQLDFSSNWCLQPAGGPLSSHLYALEHISMRGIVIVPFDSTPVVVPTLTTIVLVDVDLKGMSIYAVLKAARHTLVHLELREVSIGEVSSQDAVIDHRRCIEQHDPHLLAELRELQTNGHFREFGVIWRDEAIDDDGEVIPADPTPIILPVLRSLILQSEITLPIFTSLDSVDTGTDDQWLPTPFLLMPSLESADLIGLTIDAHDAAADETRNLLVVLGLCAPYLTSLSVTECDYDETSLAYGLMALKTTLCSLVLYDTTTSDQLIANLARLAPTLETLDVQHCKDVSAQGVARLVEVIREQSGGLHKLSTVRIDHPQTQNVADLTAYEWLDFIGALCRDETDYESLGPRRNTAEWFMWKKDGKLDVMHQYKERMRLEEELVRQQQEAQRLHAQSFVVAQSPREAQGSHSGGAIARSGIAPPPMWHRNPLAGPGHTPGAGLPRGAGLAELAALQQQRFQLQETSQAGSMTWVGISLQGIPMGAVGYAPRVQGAPPTPVTPSTAHLHDPISDRADAGRLSSQSVNPTIVDTDEFDLFDGVDVADDSLSDDDDLDYLEYAEPAQ</sequence>
<gene>
    <name evidence="4" type="primary">BQ5605_C002g01227</name>
    <name evidence="4" type="ORF">BQ5605_C002G01227</name>
</gene>
<evidence type="ECO:0000256" key="2">
    <source>
        <dbReference type="SAM" id="MobiDB-lite"/>
    </source>
</evidence>
<protein>
    <submittedName>
        <fullName evidence="4">BQ5605_C002g01227 protein</fullName>
    </submittedName>
</protein>
<proteinExistence type="predicted"/>
<feature type="domain" description="F-box" evidence="3">
    <location>
        <begin position="95"/>
        <end position="142"/>
    </location>
</feature>
<reference evidence="4 5" key="1">
    <citation type="submission" date="2016-11" db="EMBL/GenBank/DDBJ databases">
        <authorList>
            <person name="Jaros S."/>
            <person name="Januszkiewicz K."/>
            <person name="Wedrychowicz H."/>
        </authorList>
    </citation>
    <scope>NUCLEOTIDE SEQUENCE [LARGE SCALE GENOMIC DNA]</scope>
</reference>
<dbReference type="InterPro" id="IPR036047">
    <property type="entry name" value="F-box-like_dom_sf"/>
</dbReference>
<feature type="compositionally biased region" description="Pro residues" evidence="2">
    <location>
        <begin position="20"/>
        <end position="33"/>
    </location>
</feature>
<accession>A0A2X0MSZ1</accession>
<organism evidence="4 5">
    <name type="scientific">Microbotryum silenes-dioicae</name>
    <dbReference type="NCBI Taxonomy" id="796604"/>
    <lineage>
        <taxon>Eukaryota</taxon>
        <taxon>Fungi</taxon>
        <taxon>Dikarya</taxon>
        <taxon>Basidiomycota</taxon>
        <taxon>Pucciniomycotina</taxon>
        <taxon>Microbotryomycetes</taxon>
        <taxon>Microbotryales</taxon>
        <taxon>Microbotryaceae</taxon>
        <taxon>Microbotryum</taxon>
    </lineage>
</organism>
<feature type="coiled-coil region" evidence="1">
    <location>
        <begin position="672"/>
        <end position="699"/>
    </location>
</feature>
<dbReference type="Proteomes" id="UP000249464">
    <property type="component" value="Unassembled WGS sequence"/>
</dbReference>
<evidence type="ECO:0000259" key="3">
    <source>
        <dbReference type="PROSITE" id="PS50181"/>
    </source>
</evidence>
<name>A0A2X0MSZ1_9BASI</name>